<accession>A0AAE8Y7C3</accession>
<evidence type="ECO:0000313" key="1">
    <source>
        <dbReference type="EMBL" id="UDL16044.1"/>
    </source>
</evidence>
<proteinExistence type="predicted"/>
<keyword evidence="2" id="KW-1185">Reference proteome</keyword>
<dbReference type="EMBL" id="OK040790">
    <property type="protein sequence ID" value="UDL16044.1"/>
    <property type="molecule type" value="Genomic_DNA"/>
</dbReference>
<dbReference type="Proteomes" id="UP000827768">
    <property type="component" value="Segment"/>
</dbReference>
<dbReference type="GeneID" id="80019935"/>
<sequence>MTSREPVSCVWKKDGTTVWIMEETFVDNSIAYYWVSEDRDVSGMYYRSREACEESVFLPSTPILYGRPHGSLDKLTGRE</sequence>
<reference evidence="1" key="1">
    <citation type="submission" date="2021-09" db="EMBL/GenBank/DDBJ databases">
        <authorList>
            <person name="Andersen S.H."/>
            <person name="Beall E.A."/>
            <person name="Cappelle B."/>
            <person name="Falteisek K.J."/>
            <person name="Fenske B.A."/>
            <person name="Gansluckner N.W."/>
            <person name="Gilbertson S.M."/>
            <person name="Krings K.J."/>
            <person name="Mobeck M."/>
            <person name="Odeku J.O."/>
            <person name="Poncelet M.E."/>
            <person name="Rohr J.R."/>
            <person name="Rolands L."/>
            <person name="Whipple C.D."/>
            <person name="Whipple E.M."/>
            <person name="Spring A.M."/>
            <person name="Klyczek K."/>
            <person name="Garlena R.A."/>
            <person name="Russell D.A."/>
            <person name="Pope W.H."/>
            <person name="Jacobs-Sera D."/>
            <person name="Hatfull G.F."/>
        </authorList>
    </citation>
    <scope>NUCLEOTIDE SEQUENCE</scope>
</reference>
<dbReference type="KEGG" id="vg:80019935"/>
<dbReference type="RefSeq" id="YP_010755284.1">
    <property type="nucleotide sequence ID" value="NC_073468.1"/>
</dbReference>
<protein>
    <submittedName>
        <fullName evidence="1">Uncharacterized protein</fullName>
    </submittedName>
</protein>
<gene>
    <name evidence="1" type="primary">294</name>
    <name evidence="1" type="ORF">SEA_PUMPERNICKEL_294</name>
</gene>
<name>A0AAE8Y7C3_9CAUD</name>
<evidence type="ECO:0000313" key="2">
    <source>
        <dbReference type="Proteomes" id="UP000827768"/>
    </source>
</evidence>
<organism evidence="1 2">
    <name type="scientific">Microbacterium phage Pumpernickel</name>
    <dbReference type="NCBI Taxonomy" id="2885983"/>
    <lineage>
        <taxon>Viruses</taxon>
        <taxon>Duplodnaviria</taxon>
        <taxon>Heunggongvirae</taxon>
        <taxon>Uroviricota</taxon>
        <taxon>Caudoviricetes</taxon>
        <taxon>Pumpernickelvirus</taxon>
        <taxon>Pumpernickelvirus pumpernickel</taxon>
    </lineage>
</organism>